<reference evidence="2 3" key="1">
    <citation type="submission" date="2020-08" db="EMBL/GenBank/DDBJ databases">
        <authorList>
            <person name="Sun Q."/>
            <person name="Inoue M."/>
        </authorList>
    </citation>
    <scope>NUCLEOTIDE SEQUENCE [LARGE SCALE GENOMIC DNA]</scope>
    <source>
        <strain evidence="2 3">CCM 8938</strain>
    </source>
</reference>
<dbReference type="Proteomes" id="UP000652755">
    <property type="component" value="Unassembled WGS sequence"/>
</dbReference>
<organism evidence="2 3">
    <name type="scientific">Pedobacter fastidiosus</name>
    <dbReference type="NCBI Taxonomy" id="2765361"/>
    <lineage>
        <taxon>Bacteria</taxon>
        <taxon>Pseudomonadati</taxon>
        <taxon>Bacteroidota</taxon>
        <taxon>Sphingobacteriia</taxon>
        <taxon>Sphingobacteriales</taxon>
        <taxon>Sphingobacteriaceae</taxon>
        <taxon>Pedobacter</taxon>
    </lineage>
</organism>
<name>A0ABR7KMG3_9SPHI</name>
<protein>
    <submittedName>
        <fullName evidence="2">Uncharacterized protein</fullName>
    </submittedName>
</protein>
<comment type="caution">
    <text evidence="2">The sequence shown here is derived from an EMBL/GenBank/DDBJ whole genome shotgun (WGS) entry which is preliminary data.</text>
</comment>
<keyword evidence="1" id="KW-0732">Signal</keyword>
<proteinExistence type="predicted"/>
<gene>
    <name evidence="2" type="ORF">H7U22_01820</name>
</gene>
<dbReference type="RefSeq" id="WP_187069631.1">
    <property type="nucleotide sequence ID" value="NZ_JACRYL010000001.1"/>
</dbReference>
<evidence type="ECO:0000256" key="1">
    <source>
        <dbReference type="SAM" id="SignalP"/>
    </source>
</evidence>
<feature type="chain" id="PRO_5047327127" evidence="1">
    <location>
        <begin position="23"/>
        <end position="220"/>
    </location>
</feature>
<feature type="signal peptide" evidence="1">
    <location>
        <begin position="1"/>
        <end position="22"/>
    </location>
</feature>
<sequence>MKNLLITLLLSIILFSSKKVLAQNIDKDFSEILSNYHLSKDSGIVEKSIDYLNKTQMDYEILSSIVTGFYGAVFLNDEAIKKDFGNKITLLKKPKIKRLMIFLLSSNIDTVYSKAKVSITLNTMNWSSFFATGNTKYLDHIIENIQYVENRTDRNLFLAGASAKTSLCANSKKSDSVYKYLNSLIEKKPFLKEILENDPKYFQNEMIDILKIQRENRLWN</sequence>
<dbReference type="EMBL" id="JACRYL010000001">
    <property type="protein sequence ID" value="MBC6109149.1"/>
    <property type="molecule type" value="Genomic_DNA"/>
</dbReference>
<evidence type="ECO:0000313" key="2">
    <source>
        <dbReference type="EMBL" id="MBC6109149.1"/>
    </source>
</evidence>
<evidence type="ECO:0000313" key="3">
    <source>
        <dbReference type="Proteomes" id="UP000652755"/>
    </source>
</evidence>
<accession>A0ABR7KMG3</accession>
<keyword evidence="3" id="KW-1185">Reference proteome</keyword>